<dbReference type="InterPro" id="IPR009665">
    <property type="entry name" value="YyaC"/>
</dbReference>
<evidence type="ECO:0000313" key="1">
    <source>
        <dbReference type="EMBL" id="MBU9710624.1"/>
    </source>
</evidence>
<dbReference type="GO" id="GO:0008233">
    <property type="term" value="F:peptidase activity"/>
    <property type="evidence" value="ECO:0007669"/>
    <property type="project" value="UniProtKB-KW"/>
</dbReference>
<keyword evidence="1" id="KW-0378">Hydrolase</keyword>
<keyword evidence="1" id="KW-0645">Protease</keyword>
<gene>
    <name evidence="1" type="primary">yyaC</name>
    <name evidence="1" type="ORF">KS419_02555</name>
</gene>
<dbReference type="GO" id="GO:0006508">
    <property type="term" value="P:proteolysis"/>
    <property type="evidence" value="ECO:0007669"/>
    <property type="project" value="UniProtKB-KW"/>
</dbReference>
<dbReference type="Proteomes" id="UP000784880">
    <property type="component" value="Unassembled WGS sequence"/>
</dbReference>
<name>A0ABS6JAB5_9BACI</name>
<proteinExistence type="predicted"/>
<sequence length="204" mass="22706">MLSGQLFQQNKNESFRFHMNQSLVTNEIAKKIYRFLPKTETREIVVVCIGTDRSTGDSLGPIVGTKLSERHFNDFSIFGTLQNPVHAKNLADTMTKINSSFDNPFIIGIDACLGRSSSVGYITIAKGPVKPGTAVNKQLPAVGEMHITGIVNVNGFMEMMVLQNTRLSLVMDMAEIISRSIARSARWLKTKPQWLQSSLQKEMV</sequence>
<keyword evidence="2" id="KW-1185">Reference proteome</keyword>
<organism evidence="1 2">
    <name type="scientific">Evansella tamaricis</name>
    <dbReference type="NCBI Taxonomy" id="2069301"/>
    <lineage>
        <taxon>Bacteria</taxon>
        <taxon>Bacillati</taxon>
        <taxon>Bacillota</taxon>
        <taxon>Bacilli</taxon>
        <taxon>Bacillales</taxon>
        <taxon>Bacillaceae</taxon>
        <taxon>Evansella</taxon>
    </lineage>
</organism>
<comment type="caution">
    <text evidence="1">The sequence shown here is derived from an EMBL/GenBank/DDBJ whole genome shotgun (WGS) entry which is preliminary data.</text>
</comment>
<reference evidence="1 2" key="1">
    <citation type="submission" date="2021-06" db="EMBL/GenBank/DDBJ databases">
        <title>Bacillus sp. RD4P76, an endophyte from a halophyte.</title>
        <authorList>
            <person name="Sun J.-Q."/>
        </authorList>
    </citation>
    <scope>NUCLEOTIDE SEQUENCE [LARGE SCALE GENOMIC DNA]</scope>
    <source>
        <strain evidence="1 2">CGMCC 1.15917</strain>
    </source>
</reference>
<evidence type="ECO:0000313" key="2">
    <source>
        <dbReference type="Proteomes" id="UP000784880"/>
    </source>
</evidence>
<accession>A0ABS6JAB5</accession>
<protein>
    <submittedName>
        <fullName evidence="1">Spore protease YyaC</fullName>
    </submittedName>
</protein>
<dbReference type="EMBL" id="JAHQCS010000039">
    <property type="protein sequence ID" value="MBU9710624.1"/>
    <property type="molecule type" value="Genomic_DNA"/>
</dbReference>
<dbReference type="NCBIfam" id="TIGR02841">
    <property type="entry name" value="spore_YyaC"/>
    <property type="match status" value="1"/>
</dbReference>
<dbReference type="RefSeq" id="WP_217064516.1">
    <property type="nucleotide sequence ID" value="NZ_JAHQCS010000039.1"/>
</dbReference>
<dbReference type="Pfam" id="PF06866">
    <property type="entry name" value="DUF1256"/>
    <property type="match status" value="1"/>
</dbReference>